<comment type="subcellular location">
    <subcellularLocation>
        <location evidence="1">Endomembrane system</location>
        <topology evidence="1">Multi-pass membrane protein</topology>
    </subcellularLocation>
</comment>
<keyword evidence="13" id="KW-1185">Reference proteome</keyword>
<protein>
    <submittedName>
        <fullName evidence="12">Uncharacterized protein</fullName>
    </submittedName>
</protein>
<dbReference type="InterPro" id="IPR029044">
    <property type="entry name" value="Nucleotide-diphossugar_trans"/>
</dbReference>
<evidence type="ECO:0000313" key="12">
    <source>
        <dbReference type="EMBL" id="KAK9677332.1"/>
    </source>
</evidence>
<evidence type="ECO:0000256" key="9">
    <source>
        <dbReference type="PIRSR" id="PIRSR605150-2"/>
    </source>
</evidence>
<feature type="binding site" evidence="9">
    <location>
        <position position="104"/>
    </location>
    <ligand>
        <name>UDP-alpha-D-glucose</name>
        <dbReference type="ChEBI" id="CHEBI:58885"/>
    </ligand>
</feature>
<evidence type="ECO:0000256" key="2">
    <source>
        <dbReference type="ARBA" id="ARBA00022676"/>
    </source>
</evidence>
<dbReference type="Pfam" id="PF03552">
    <property type="entry name" value="Cellulose_synt"/>
    <property type="match status" value="2"/>
</dbReference>
<feature type="transmembrane region" description="Helical" evidence="11">
    <location>
        <begin position="21"/>
        <end position="39"/>
    </location>
</feature>
<accession>A0AAW1HLS9</accession>
<feature type="transmembrane region" description="Helical" evidence="11">
    <location>
        <begin position="51"/>
        <end position="72"/>
    </location>
</feature>
<evidence type="ECO:0000256" key="6">
    <source>
        <dbReference type="ARBA" id="ARBA00023136"/>
    </source>
</evidence>
<evidence type="ECO:0000256" key="4">
    <source>
        <dbReference type="ARBA" id="ARBA00022692"/>
    </source>
</evidence>
<dbReference type="AlphaFoldDB" id="A0AAW1HLS9"/>
<evidence type="ECO:0000256" key="8">
    <source>
        <dbReference type="PIRSR" id="PIRSR605150-1"/>
    </source>
</evidence>
<name>A0AAW1HLS9_SAPOF</name>
<feature type="transmembrane region" description="Helical" evidence="11">
    <location>
        <begin position="679"/>
        <end position="701"/>
    </location>
</feature>
<evidence type="ECO:0000313" key="13">
    <source>
        <dbReference type="Proteomes" id="UP001443914"/>
    </source>
</evidence>
<reference evidence="12" key="1">
    <citation type="submission" date="2024-03" db="EMBL/GenBank/DDBJ databases">
        <title>WGS assembly of Saponaria officinalis var. Norfolk2.</title>
        <authorList>
            <person name="Jenkins J."/>
            <person name="Shu S."/>
            <person name="Grimwood J."/>
            <person name="Barry K."/>
            <person name="Goodstein D."/>
            <person name="Schmutz J."/>
            <person name="Leebens-Mack J."/>
            <person name="Osbourn A."/>
        </authorList>
    </citation>
    <scope>NUCLEOTIDE SEQUENCE [LARGE SCALE GENOMIC DNA]</scope>
    <source>
        <strain evidence="12">JIC</strain>
    </source>
</reference>
<feature type="transmembrane region" description="Helical" evidence="11">
    <location>
        <begin position="648"/>
        <end position="673"/>
    </location>
</feature>
<feature type="transmembrane region" description="Helical" evidence="11">
    <location>
        <begin position="519"/>
        <end position="550"/>
    </location>
</feature>
<gene>
    <name evidence="12" type="ORF">RND81_11G136900</name>
</gene>
<feature type="active site" evidence="8">
    <location>
        <position position="134"/>
    </location>
</feature>
<dbReference type="GO" id="GO:0012505">
    <property type="term" value="C:endomembrane system"/>
    <property type="evidence" value="ECO:0007669"/>
    <property type="project" value="UniProtKB-SubCell"/>
</dbReference>
<feature type="binding site" evidence="9">
    <location>
        <position position="105"/>
    </location>
    <ligand>
        <name>UDP-alpha-D-glucose</name>
        <dbReference type="ChEBI" id="CHEBI:58885"/>
    </ligand>
</feature>
<dbReference type="GO" id="GO:0071555">
    <property type="term" value="P:cell wall organization"/>
    <property type="evidence" value="ECO:0007669"/>
    <property type="project" value="UniProtKB-KW"/>
</dbReference>
<dbReference type="InterPro" id="IPR005150">
    <property type="entry name" value="Cellulose_synth"/>
</dbReference>
<organism evidence="12 13">
    <name type="scientific">Saponaria officinalis</name>
    <name type="common">Common soapwort</name>
    <name type="synonym">Lychnis saponaria</name>
    <dbReference type="NCBI Taxonomy" id="3572"/>
    <lineage>
        <taxon>Eukaryota</taxon>
        <taxon>Viridiplantae</taxon>
        <taxon>Streptophyta</taxon>
        <taxon>Embryophyta</taxon>
        <taxon>Tracheophyta</taxon>
        <taxon>Spermatophyta</taxon>
        <taxon>Magnoliopsida</taxon>
        <taxon>eudicotyledons</taxon>
        <taxon>Gunneridae</taxon>
        <taxon>Pentapetalae</taxon>
        <taxon>Caryophyllales</taxon>
        <taxon>Caryophyllaceae</taxon>
        <taxon>Caryophylleae</taxon>
        <taxon>Saponaria</taxon>
    </lineage>
</organism>
<feature type="active site" evidence="8">
    <location>
        <position position="445"/>
    </location>
</feature>
<comment type="caution">
    <text evidence="12">The sequence shown here is derived from an EMBL/GenBank/DDBJ whole genome shotgun (WGS) entry which is preliminary data.</text>
</comment>
<dbReference type="GO" id="GO:0030244">
    <property type="term" value="P:cellulose biosynthetic process"/>
    <property type="evidence" value="ECO:0007669"/>
    <property type="project" value="InterPro"/>
</dbReference>
<evidence type="ECO:0000256" key="10">
    <source>
        <dbReference type="PIRSR" id="PIRSR605150-3"/>
    </source>
</evidence>
<keyword evidence="3" id="KW-0808">Transferase</keyword>
<dbReference type="Gene3D" id="3.90.550.10">
    <property type="entry name" value="Spore Coat Polysaccharide Biosynthesis Protein SpsA, Chain A"/>
    <property type="match status" value="2"/>
</dbReference>
<dbReference type="GO" id="GO:0016760">
    <property type="term" value="F:cellulose synthase (UDP-forming) activity"/>
    <property type="evidence" value="ECO:0007669"/>
    <property type="project" value="InterPro"/>
</dbReference>
<evidence type="ECO:0000256" key="3">
    <source>
        <dbReference type="ARBA" id="ARBA00022679"/>
    </source>
</evidence>
<sequence>MNSHSLNSHTPHKTQTTLHKTYTLLHLLNISSLIFYRLTTFTTTTKLLPCLLLFTSEIFLSFYSLLSLSYGWRHVTRTAFPERLPEDDKLPPIDVFIFTSDPTKEPALDVMNTVISAMTLDYPSEKVNVYVSDDGGYNGNLVGVKECVEFARFWVPFCRKFKVKSICPKVFFGDFGSDGDFEYLKARNVIEEKYSEFKDRLQNAQDEAQTTLDGPTANPDHSPVIQIIENGSKDGVDSNETSKVELPTLVYVAREKRPQHPHHFKAGAINALLRVSGIISNSPYILILDSDFFCNDPSSARKSMCFHLDQNISASLAFVQFPQKFHNINVSNDIYDGRIRHVFEVKWPRMGGLEGPILSGTCFYAKREALYGDIRPREYDLHQLKQYYGVSNDFIKSLQGSNSHGISNMSSTQLSEAKFLASSTYEQNTKWGKVVGFLYASVVEDYFTGFNMHCRGWKSVLCNPERPAFLGTATINLNDALIQITRWHTGFLDVTFSRFFPLYYGLFVKKMSLLQSMCYAYFAIQPLCCLPFWCFAVVPQLCLLLGIPLYPKATSPWFMVFSLTFVSPLSKNLIDALITKSSTKTWWNEERFGFIKGVTSSLYATLDCTLKKIGLKQSSFTTTNKVNDKEIIELYNKGVFDFRISNKFIIPLCGIVIINLICFIVGVFRMVVLGQWSDFLGQICLSFFVILLGCPIIEGMVFRDDNASIPTCVSLKSIIFVLGVLAIGSLFLCV</sequence>
<feature type="binding site" evidence="10">
    <location>
        <position position="265"/>
    </location>
    <ligand>
        <name>Mn(2+)</name>
        <dbReference type="ChEBI" id="CHEBI:29035"/>
    </ligand>
</feature>
<feature type="transmembrane region" description="Helical" evidence="11">
    <location>
        <begin position="556"/>
        <end position="574"/>
    </location>
</feature>
<keyword evidence="6 11" id="KW-0472">Membrane</keyword>
<evidence type="ECO:0000256" key="5">
    <source>
        <dbReference type="ARBA" id="ARBA00022989"/>
    </source>
</evidence>
<keyword evidence="2" id="KW-0328">Glycosyltransferase</keyword>
<evidence type="ECO:0000256" key="11">
    <source>
        <dbReference type="SAM" id="Phobius"/>
    </source>
</evidence>
<dbReference type="PANTHER" id="PTHR13301">
    <property type="entry name" value="X-BOX TRANSCRIPTION FACTOR-RELATED"/>
    <property type="match status" value="1"/>
</dbReference>
<feature type="binding site" evidence="9">
    <location>
        <position position="134"/>
    </location>
    <ligand>
        <name>UDP-alpha-D-glucose</name>
        <dbReference type="ChEBI" id="CHEBI:58885"/>
    </ligand>
</feature>
<dbReference type="SUPFAM" id="SSF53448">
    <property type="entry name" value="Nucleotide-diphospho-sugar transferases"/>
    <property type="match status" value="1"/>
</dbReference>
<keyword evidence="4 11" id="KW-0812">Transmembrane</keyword>
<dbReference type="GO" id="GO:0016020">
    <property type="term" value="C:membrane"/>
    <property type="evidence" value="ECO:0007669"/>
    <property type="project" value="InterPro"/>
</dbReference>
<proteinExistence type="predicted"/>
<keyword evidence="5 11" id="KW-1133">Transmembrane helix</keyword>
<feature type="transmembrane region" description="Helical" evidence="11">
    <location>
        <begin position="713"/>
        <end position="732"/>
    </location>
</feature>
<dbReference type="Proteomes" id="UP001443914">
    <property type="component" value="Unassembled WGS sequence"/>
</dbReference>
<dbReference type="EMBL" id="JBDFQZ010000011">
    <property type="protein sequence ID" value="KAK9677332.1"/>
    <property type="molecule type" value="Genomic_DNA"/>
</dbReference>
<evidence type="ECO:0000256" key="1">
    <source>
        <dbReference type="ARBA" id="ARBA00004127"/>
    </source>
</evidence>
<keyword evidence="7" id="KW-0961">Cell wall biogenesis/degradation</keyword>
<feature type="binding site" evidence="10">
    <location>
        <position position="289"/>
    </location>
    <ligand>
        <name>Mn(2+)</name>
        <dbReference type="ChEBI" id="CHEBI:29035"/>
    </ligand>
</feature>
<evidence type="ECO:0000256" key="7">
    <source>
        <dbReference type="ARBA" id="ARBA00023316"/>
    </source>
</evidence>